<dbReference type="EMBL" id="JAPDRP010000031">
    <property type="protein sequence ID" value="KAJ9634631.1"/>
    <property type="molecule type" value="Genomic_DNA"/>
</dbReference>
<evidence type="ECO:0000313" key="1">
    <source>
        <dbReference type="EMBL" id="KAJ9634631.1"/>
    </source>
</evidence>
<keyword evidence="2" id="KW-1185">Reference proteome</keyword>
<gene>
    <name evidence="1" type="ORF">H2199_008916</name>
</gene>
<evidence type="ECO:0000313" key="2">
    <source>
        <dbReference type="Proteomes" id="UP001172680"/>
    </source>
</evidence>
<dbReference type="Proteomes" id="UP001172680">
    <property type="component" value="Unassembled WGS sequence"/>
</dbReference>
<comment type="caution">
    <text evidence="1">The sequence shown here is derived from an EMBL/GenBank/DDBJ whole genome shotgun (WGS) entry which is preliminary data.</text>
</comment>
<organism evidence="1 2">
    <name type="scientific">Coniosporium tulheliwenetii</name>
    <dbReference type="NCBI Taxonomy" id="3383036"/>
    <lineage>
        <taxon>Eukaryota</taxon>
        <taxon>Fungi</taxon>
        <taxon>Dikarya</taxon>
        <taxon>Ascomycota</taxon>
        <taxon>Pezizomycotina</taxon>
        <taxon>Dothideomycetes</taxon>
        <taxon>Dothideomycetes incertae sedis</taxon>
        <taxon>Coniosporium</taxon>
    </lineage>
</organism>
<name>A0ACC2YHD7_9PEZI</name>
<reference evidence="1" key="1">
    <citation type="submission" date="2022-10" db="EMBL/GenBank/DDBJ databases">
        <title>Culturing micro-colonial fungi from biological soil crusts in the Mojave desert and describing Neophaeococcomyces mojavensis, and introducing the new genera and species Taxawa tesnikishii.</title>
        <authorList>
            <person name="Kurbessoian T."/>
            <person name="Stajich J.E."/>
        </authorList>
    </citation>
    <scope>NUCLEOTIDE SEQUENCE</scope>
    <source>
        <strain evidence="1">JES_115</strain>
    </source>
</reference>
<accession>A0ACC2YHD7</accession>
<proteinExistence type="predicted"/>
<sequence>MSTPDTAVLGADPYIIKLLLRAAFKAATPRKRSMAMRIYTKYMTIFKKKPTLISALESAAEKLSRTQSQPRGSTHLPADAYDLDKFMDLSTEAFNRIMSYVFIEATGIHRVQHLTILSVSHRFFAMGMQALLTIDHTFYVPLPQLPHLTNLLIGESPNLSQLVQAGGTLSLSSFCNSLVNFLPDPLSLVRYVRIAIDLLSFRIHLWIRHPAIINAMSPADRQVTHPRLEPHASGEEVMAWLEPHLTPRRAEYHLSIIQEIPFTNLRLLEVDFSSLTPDPDLCVNMAVTRWIGMYFDSIDINDMAKTVRIIHPDKGWAGMVQDTIDDGWEPWYGNL</sequence>
<protein>
    <submittedName>
        <fullName evidence="1">Uncharacterized protein</fullName>
    </submittedName>
</protein>